<reference evidence="3" key="1">
    <citation type="submission" date="2015-01" db="EMBL/GenBank/DDBJ databases">
        <authorList>
            <person name="Paterson Steve"/>
        </authorList>
    </citation>
    <scope>NUCLEOTIDE SEQUENCE [LARGE SCALE GENOMIC DNA]</scope>
    <source>
        <strain evidence="3">OBR1</strain>
    </source>
</reference>
<dbReference type="AlphaFoldDB" id="A0A0G4JPV8"/>
<accession>A0A0G4JPV8</accession>
<name>A0A0G4JPV8_9GAMM</name>
<protein>
    <submittedName>
        <fullName evidence="2">Uncharacterized protein</fullName>
    </submittedName>
</protein>
<organism evidence="2 3">
    <name type="scientific">Brenneria goodwinii</name>
    <dbReference type="NCBI Taxonomy" id="1109412"/>
    <lineage>
        <taxon>Bacteria</taxon>
        <taxon>Pseudomonadati</taxon>
        <taxon>Pseudomonadota</taxon>
        <taxon>Gammaproteobacteria</taxon>
        <taxon>Enterobacterales</taxon>
        <taxon>Pectobacteriaceae</taxon>
        <taxon>Brenneria</taxon>
    </lineage>
</organism>
<evidence type="ECO:0000313" key="3">
    <source>
        <dbReference type="Proteomes" id="UP000044377"/>
    </source>
</evidence>
<feature type="region of interest" description="Disordered" evidence="1">
    <location>
        <begin position="1"/>
        <end position="40"/>
    </location>
</feature>
<gene>
    <name evidence="2" type="ORF">BN1221_00368</name>
</gene>
<dbReference type="EMBL" id="CGIG01000001">
    <property type="protein sequence ID" value="CPR13964.1"/>
    <property type="molecule type" value="Genomic_DNA"/>
</dbReference>
<keyword evidence="3" id="KW-1185">Reference proteome</keyword>
<sequence length="40" mass="4614">MEEKWPNDASDFRVTESGESNRNGKSLPDTKKLKYARRTA</sequence>
<evidence type="ECO:0000313" key="2">
    <source>
        <dbReference type="EMBL" id="CPR13964.1"/>
    </source>
</evidence>
<dbReference type="Proteomes" id="UP000044377">
    <property type="component" value="Unassembled WGS sequence"/>
</dbReference>
<feature type="compositionally biased region" description="Basic and acidic residues" evidence="1">
    <location>
        <begin position="1"/>
        <end position="16"/>
    </location>
</feature>
<proteinExistence type="predicted"/>
<evidence type="ECO:0000256" key="1">
    <source>
        <dbReference type="SAM" id="MobiDB-lite"/>
    </source>
</evidence>